<dbReference type="Proteomes" id="UP001162156">
    <property type="component" value="Unassembled WGS sequence"/>
</dbReference>
<proteinExistence type="predicted"/>
<keyword evidence="2" id="KW-1185">Reference proteome</keyword>
<accession>A0AAV8WXZ6</accession>
<sequence length="66" mass="7752">MRLVNENGGTKWSIKAVQRRVGEALKIDEKTLRKIAKNDKESVELQASVKRNRKKVQNRVTRWCKM</sequence>
<reference evidence="1" key="1">
    <citation type="journal article" date="2023" name="Insect Mol. Biol.">
        <title>Genome sequencing provides insights into the evolution of gene families encoding plant cell wall-degrading enzymes in longhorned beetles.</title>
        <authorList>
            <person name="Shin N.R."/>
            <person name="Okamura Y."/>
            <person name="Kirsch R."/>
            <person name="Pauchet Y."/>
        </authorList>
    </citation>
    <scope>NUCLEOTIDE SEQUENCE</scope>
    <source>
        <strain evidence="1">RBIC_L_NR</strain>
    </source>
</reference>
<organism evidence="1 2">
    <name type="scientific">Rhamnusium bicolor</name>
    <dbReference type="NCBI Taxonomy" id="1586634"/>
    <lineage>
        <taxon>Eukaryota</taxon>
        <taxon>Metazoa</taxon>
        <taxon>Ecdysozoa</taxon>
        <taxon>Arthropoda</taxon>
        <taxon>Hexapoda</taxon>
        <taxon>Insecta</taxon>
        <taxon>Pterygota</taxon>
        <taxon>Neoptera</taxon>
        <taxon>Endopterygota</taxon>
        <taxon>Coleoptera</taxon>
        <taxon>Polyphaga</taxon>
        <taxon>Cucujiformia</taxon>
        <taxon>Chrysomeloidea</taxon>
        <taxon>Cerambycidae</taxon>
        <taxon>Lepturinae</taxon>
        <taxon>Rhagiini</taxon>
        <taxon>Rhamnusium</taxon>
    </lineage>
</organism>
<evidence type="ECO:0000313" key="1">
    <source>
        <dbReference type="EMBL" id="KAJ8931554.1"/>
    </source>
</evidence>
<dbReference type="EMBL" id="JANEYF010004294">
    <property type="protein sequence ID" value="KAJ8931554.1"/>
    <property type="molecule type" value="Genomic_DNA"/>
</dbReference>
<name>A0AAV8WXZ6_9CUCU</name>
<evidence type="ECO:0000313" key="2">
    <source>
        <dbReference type="Proteomes" id="UP001162156"/>
    </source>
</evidence>
<gene>
    <name evidence="1" type="ORF">NQ314_015500</name>
</gene>
<comment type="caution">
    <text evidence="1">The sequence shown here is derived from an EMBL/GenBank/DDBJ whole genome shotgun (WGS) entry which is preliminary data.</text>
</comment>
<dbReference type="AlphaFoldDB" id="A0AAV8WXZ6"/>
<protein>
    <submittedName>
        <fullName evidence="1">Uncharacterized protein</fullName>
    </submittedName>
</protein>